<reference evidence="1 2" key="1">
    <citation type="submission" date="2018-05" db="EMBL/GenBank/DDBJ databases">
        <title>Evolution of small genomes with special reference to Mycobacterium leprae.</title>
        <authorList>
            <person name="Mohanty P.S."/>
            <person name="Bansal A.K."/>
            <person name="Gupta U.D."/>
            <person name="Naaz F."/>
            <person name="Dwivedi V.D."/>
            <person name="Singh H."/>
            <person name="Gupta G."/>
            <person name="Sharma S."/>
            <person name="Arora M."/>
        </authorList>
    </citation>
    <scope>NUCLEOTIDE SEQUENCE [LARGE SCALE GENOMIC DNA]</scope>
    <source>
        <strain evidence="1 2">MRHRU-235-G</strain>
    </source>
</reference>
<evidence type="ECO:0000313" key="1">
    <source>
        <dbReference type="EMBL" id="AWV48389.1"/>
    </source>
</evidence>
<gene>
    <name evidence="1" type="ORF">DIJ64_10900</name>
</gene>
<organism evidence="1 2">
    <name type="scientific">Mycobacterium leprae</name>
    <dbReference type="NCBI Taxonomy" id="1769"/>
    <lineage>
        <taxon>Bacteria</taxon>
        <taxon>Bacillati</taxon>
        <taxon>Actinomycetota</taxon>
        <taxon>Actinomycetes</taxon>
        <taxon>Mycobacteriales</taxon>
        <taxon>Mycobacteriaceae</taxon>
        <taxon>Mycobacterium</taxon>
    </lineage>
</organism>
<dbReference type="EMBL" id="CP029543">
    <property type="protein sequence ID" value="AWV48389.1"/>
    <property type="molecule type" value="Genomic_DNA"/>
</dbReference>
<dbReference type="Proteomes" id="UP000249682">
    <property type="component" value="Chromosome"/>
</dbReference>
<sequence>MLISLILRFALLNLIVKDKRLNSLLSLWWQAVLFKTEQYRRQSSIGRCHGYRPKLLYARGELAAMFDRDILFLVAYIWLKRSDVSLSN</sequence>
<accession>A0AAD0KT32</accession>
<evidence type="ECO:0000313" key="2">
    <source>
        <dbReference type="Proteomes" id="UP000249682"/>
    </source>
</evidence>
<name>A0AAD0KT32_MYCLR</name>
<dbReference type="AlphaFoldDB" id="A0AAD0KT32"/>
<protein>
    <submittedName>
        <fullName evidence="1">Uncharacterized protein</fullName>
    </submittedName>
</protein>
<proteinExistence type="predicted"/>